<name>A0A0H4PLZ5_9BACT</name>
<dbReference type="Proteomes" id="UP000036520">
    <property type="component" value="Chromosome"/>
</dbReference>
<accession>A0A0H4PLZ5</accession>
<reference evidence="1 2" key="1">
    <citation type="submission" date="2015-07" db="EMBL/GenBank/DDBJ databases">
        <authorList>
            <person name="Kim K.M."/>
        </authorList>
    </citation>
    <scope>NUCLEOTIDE SEQUENCE [LARGE SCALE GENOMIC DNA]</scope>
    <source>
        <strain evidence="1 2">KCTC 12363</strain>
    </source>
</reference>
<dbReference type="OrthoDB" id="9796999at2"/>
<dbReference type="EMBL" id="CP012040">
    <property type="protein sequence ID" value="AKP54093.1"/>
    <property type="molecule type" value="Genomic_DNA"/>
</dbReference>
<dbReference type="STRING" id="320787.CA2015_4769"/>
<protein>
    <submittedName>
        <fullName evidence="1">Bacteriocin-protection, YdeI or OmpD-associated protein</fullName>
    </submittedName>
</protein>
<evidence type="ECO:0000313" key="1">
    <source>
        <dbReference type="EMBL" id="AKP54093.1"/>
    </source>
</evidence>
<dbReference type="KEGG" id="camu:CA2015_4769"/>
<dbReference type="PATRIC" id="fig|320787.5.peg.5219"/>
<sequence length="193" mass="22351">MTKVVIEDFCPTNKEEWSDWLERHHIIKEAVWLIVYKKKSPTPNLTWSESVDEALRFGWIDSLKKPIDDEKYRQYFSKRKANSIWSKTNKDKIEALVEKGLMSEAGLRAVEIAKRNGSWSILDAAETLEVPSDLASKFNEFPGSRDFFNSLSKSGRKSLLQWIAMAKRVETREKRVLEIAESAGQKLKPKAFR</sequence>
<evidence type="ECO:0000313" key="2">
    <source>
        <dbReference type="Proteomes" id="UP000036520"/>
    </source>
</evidence>
<dbReference type="RefSeq" id="WP_048644114.1">
    <property type="nucleotide sequence ID" value="NZ_CP012040.1"/>
</dbReference>
<keyword evidence="2" id="KW-1185">Reference proteome</keyword>
<organism evidence="1 2">
    <name type="scientific">Cyclobacterium amurskyense</name>
    <dbReference type="NCBI Taxonomy" id="320787"/>
    <lineage>
        <taxon>Bacteria</taxon>
        <taxon>Pseudomonadati</taxon>
        <taxon>Bacteroidota</taxon>
        <taxon>Cytophagia</taxon>
        <taxon>Cytophagales</taxon>
        <taxon>Cyclobacteriaceae</taxon>
        <taxon>Cyclobacterium</taxon>
    </lineage>
</organism>
<proteinExistence type="predicted"/>
<gene>
    <name evidence="1" type="ORF">CA2015_4769</name>
</gene>
<dbReference type="Pfam" id="PF13376">
    <property type="entry name" value="OmdA"/>
    <property type="match status" value="1"/>
</dbReference>
<dbReference type="AlphaFoldDB" id="A0A0H4PLZ5"/>